<evidence type="ECO:0000256" key="1">
    <source>
        <dbReference type="SAM" id="MobiDB-lite"/>
    </source>
</evidence>
<reference evidence="3 4" key="1">
    <citation type="journal article" date="2019" name="Emerg. Microbes Infect.">
        <title>Comprehensive subspecies identification of 175 nontuberculous mycobacteria species based on 7547 genomic profiles.</title>
        <authorList>
            <person name="Matsumoto Y."/>
            <person name="Kinjo T."/>
            <person name="Motooka D."/>
            <person name="Nabeya D."/>
            <person name="Jung N."/>
            <person name="Uechi K."/>
            <person name="Horii T."/>
            <person name="Iida T."/>
            <person name="Fujita J."/>
            <person name="Nakamura S."/>
        </authorList>
    </citation>
    <scope>NUCLEOTIDE SEQUENCE [LARGE SCALE GENOMIC DNA]</scope>
    <source>
        <strain evidence="3 4">JCM 12143</strain>
    </source>
</reference>
<dbReference type="AlphaFoldDB" id="A0AAD1MH01"/>
<feature type="domain" description="AAA+ ATPase" evidence="2">
    <location>
        <begin position="500"/>
        <end position="621"/>
    </location>
</feature>
<dbReference type="Gene3D" id="3.40.50.300">
    <property type="entry name" value="P-loop containing nucleotide triphosphate hydrolases"/>
    <property type="match status" value="1"/>
</dbReference>
<keyword evidence="4" id="KW-1185">Reference proteome</keyword>
<dbReference type="InterPro" id="IPR035897">
    <property type="entry name" value="Toll_tir_struct_dom_sf"/>
</dbReference>
<feature type="region of interest" description="Disordered" evidence="1">
    <location>
        <begin position="235"/>
        <end position="255"/>
    </location>
</feature>
<dbReference type="EMBL" id="AP022564">
    <property type="protein sequence ID" value="BBX23038.1"/>
    <property type="molecule type" value="Genomic_DNA"/>
</dbReference>
<dbReference type="CDD" id="cd00009">
    <property type="entry name" value="AAA"/>
    <property type="match status" value="1"/>
</dbReference>
<protein>
    <recommendedName>
        <fullName evidence="2">AAA+ ATPase domain-containing protein</fullName>
    </recommendedName>
</protein>
<sequence>MATALSAVAAREQICAALDAIDAAHAVLRETSSDLVGNAFRVDVAARLETQERTNRGLMYRIFGELADPPDGEGSIAAVRDALWKRLRITPREITRRCRLAARIRHRRSLTGAEIPPELPALAQAVEAGAVGEDHIRAVCQAVDVLPASVPPADVAEAEAALVTHASRVDSGVVVKLGQRIADYLNPDGLFSDEDRARRRGLVLGRQGPDGMSKLSGLLDPEARAYFEAVAAAVRPGRHQPNGQPPGRDERTDAQRRHDAFKLAMATALSSKGLGTHRGHPVTVVVTTTLAELNQAAHAARDPSVPMPTPATTGGGSRLPMRDLIRMAGNAIHYLAVFDDHTKRPLYLGRQKRVATADQRLICYAQVVIACALILPHASVLFAGSVAGGRSFTGRLLFACPPHRPEVRANANGCALVSTETGQLTGATGGRIAAIAINFRQQSRRRAQSCPVDQGQRRPRRLRQVSDYKLEDVFKLAGVPDATFVEPVEFDRLLVALRTRGRGVIIEGPSGIGKTSAVAKAIERLADQLGTSVLPLTARRKEDRELIAELPSIPDAGVVVIDDFHKLDTALRLEIADHLKILADEERGEAKIIVIGINRAGESLISLAPDLSGRIEIIKFGINPDDRVTRLIELGCDALNITIPIIDNIVQAADGSFNIAQMLCHDACLTAGVTESAEASTELGVSFELVRERVLDRLTGSFYRQAEVFAKGKKLRREGRAPYLQILRWLAMSDEWTIDLDREMARNPGLRGSVGQVVEKGHLERHISEQEEMLGGLLHYDAEARVLAVEDPKFFFFIKNLAWNKFAERIGYFDVSFENRYDFALSFAGADRDVAGLLFDELSELEHEIFYDQNEQARILAKNVEEYLAPIYKSEATFVVVILGPEYPQRIWTKFESEQFKQRFGEDSVIPIWFAGVNYSSFDISRDVGGETVDRSQPLEPQIEAIASRLAQKLAQYRISTRQSQEAASA</sequence>
<organism evidence="3 4">
    <name type="scientific">Mycolicibacter terrae</name>
    <dbReference type="NCBI Taxonomy" id="1788"/>
    <lineage>
        <taxon>Bacteria</taxon>
        <taxon>Bacillati</taxon>
        <taxon>Actinomycetota</taxon>
        <taxon>Actinomycetes</taxon>
        <taxon>Mycobacteriales</taxon>
        <taxon>Mycobacteriaceae</taxon>
        <taxon>Mycolicibacter</taxon>
    </lineage>
</organism>
<dbReference type="SUPFAM" id="SSF52200">
    <property type="entry name" value="Toll/Interleukin receptor TIR domain"/>
    <property type="match status" value="1"/>
</dbReference>
<gene>
    <name evidence="3" type="ORF">MTER_24490</name>
</gene>
<accession>A0AAD1MH01</accession>
<dbReference type="InterPro" id="IPR003870">
    <property type="entry name" value="DUF222"/>
</dbReference>
<name>A0AAD1MH01_9MYCO</name>
<evidence type="ECO:0000313" key="3">
    <source>
        <dbReference type="EMBL" id="BBX23038.1"/>
    </source>
</evidence>
<evidence type="ECO:0000313" key="4">
    <source>
        <dbReference type="Proteomes" id="UP000467636"/>
    </source>
</evidence>
<dbReference type="Gene3D" id="3.40.50.10140">
    <property type="entry name" value="Toll/interleukin-1 receptor homology (TIR) domain"/>
    <property type="match status" value="1"/>
</dbReference>
<proteinExistence type="predicted"/>
<dbReference type="InterPro" id="IPR027417">
    <property type="entry name" value="P-loop_NTPase"/>
</dbReference>
<evidence type="ECO:0000259" key="2">
    <source>
        <dbReference type="SMART" id="SM00382"/>
    </source>
</evidence>
<feature type="region of interest" description="Disordered" evidence="1">
    <location>
        <begin position="297"/>
        <end position="318"/>
    </location>
</feature>
<dbReference type="Pfam" id="PF02720">
    <property type="entry name" value="DUF222"/>
    <property type="match status" value="1"/>
</dbReference>
<dbReference type="InterPro" id="IPR003593">
    <property type="entry name" value="AAA+_ATPase"/>
</dbReference>
<dbReference type="SMART" id="SM00382">
    <property type="entry name" value="AAA"/>
    <property type="match status" value="1"/>
</dbReference>
<dbReference type="SUPFAM" id="SSF52540">
    <property type="entry name" value="P-loop containing nucleoside triphosphate hydrolases"/>
    <property type="match status" value="1"/>
</dbReference>
<dbReference type="Proteomes" id="UP000467636">
    <property type="component" value="Chromosome"/>
</dbReference>